<evidence type="ECO:0000313" key="2">
    <source>
        <dbReference type="Proteomes" id="UP000029643"/>
    </source>
</evidence>
<dbReference type="AlphaFoldDB" id="A0A090WPF1"/>
<reference evidence="1 2" key="1">
    <citation type="journal article" date="2014" name="Genome Announc.">
        <title>Draft Genome Sequences of Marine Flavobacterium Algibacter lectus Strains SS8 and NR4.</title>
        <authorList>
            <person name="Takatani N."/>
            <person name="Nakanishi M."/>
            <person name="Meirelles P."/>
            <person name="Mino S."/>
            <person name="Suda W."/>
            <person name="Oshima K."/>
            <person name="Hattori M."/>
            <person name="Ohkuma M."/>
            <person name="Hosokawa M."/>
            <person name="Miyashita K."/>
            <person name="Thompson F.L."/>
            <person name="Niwa A."/>
            <person name="Sawabe T."/>
            <person name="Sawabe T."/>
        </authorList>
    </citation>
    <scope>NUCLEOTIDE SEQUENCE [LARGE SCALE GENOMIC DNA]</scope>
    <source>
        <strain evidence="2">JCM19274</strain>
    </source>
</reference>
<comment type="caution">
    <text evidence="1">The sequence shown here is derived from an EMBL/GenBank/DDBJ whole genome shotgun (WGS) entry which is preliminary data.</text>
</comment>
<dbReference type="InterPro" id="IPR026325">
    <property type="entry name" value="DUF932"/>
</dbReference>
<sequence length="303" mass="35548">MKLFVKTESLLHESRFSFFNLKSRIMYLNKLKQDDVFVSSEIKPLETLTLMESRRGLENAIVSNGKIVNVVSKCYAHITNQLFFGKAEQMLIDADLAYHRQTINRNDRTFCMDFIIEDKARFKFKNENDLILPMLRFTNSYDGRNKTSGHFGFYRQVCSNGLHVSESKLEFSIKRTHKGMQLLMPKLKQLFDKFIDNEFYSVIHKFDVLNEVKIIDTAKFVKDILEKTKLFRYECSDANPDPSKRSREVIDILNNEALALNQEPTLWLGYNAFNSVLHNSIKKSFSRQKKLDKVLFNEIYEMA</sequence>
<dbReference type="Pfam" id="PF06067">
    <property type="entry name" value="DUF932"/>
    <property type="match status" value="1"/>
</dbReference>
<protein>
    <recommendedName>
        <fullName evidence="3">DUF932 domain-containing protein</fullName>
    </recommendedName>
</protein>
<proteinExistence type="predicted"/>
<evidence type="ECO:0008006" key="3">
    <source>
        <dbReference type="Google" id="ProtNLM"/>
    </source>
</evidence>
<name>A0A090WPF1_9FLAO</name>
<organism evidence="1 2">
    <name type="scientific">Algibacter lectus</name>
    <dbReference type="NCBI Taxonomy" id="221126"/>
    <lineage>
        <taxon>Bacteria</taxon>
        <taxon>Pseudomonadati</taxon>
        <taxon>Bacteroidota</taxon>
        <taxon>Flavobacteriia</taxon>
        <taxon>Flavobacteriales</taxon>
        <taxon>Flavobacteriaceae</taxon>
        <taxon>Algibacter</taxon>
    </lineage>
</organism>
<gene>
    <name evidence="1" type="ORF">JCM19274_4997</name>
</gene>
<evidence type="ECO:0000313" key="1">
    <source>
        <dbReference type="EMBL" id="GAL77284.1"/>
    </source>
</evidence>
<accession>A0A090WPF1</accession>
<dbReference type="EMBL" id="BBNU01000001">
    <property type="protein sequence ID" value="GAL77284.1"/>
    <property type="molecule type" value="Genomic_DNA"/>
</dbReference>
<dbReference type="Proteomes" id="UP000029643">
    <property type="component" value="Unassembled WGS sequence"/>
</dbReference>